<comment type="caution">
    <text evidence="2">The sequence shown here is derived from an EMBL/GenBank/DDBJ whole genome shotgun (WGS) entry which is preliminary data.</text>
</comment>
<reference evidence="2 3" key="1">
    <citation type="submission" date="2023-09" db="EMBL/GenBank/DDBJ databases">
        <title>Genomes of two closely related lineages of the louse Polyplax serrata with different host specificities.</title>
        <authorList>
            <person name="Martinu J."/>
            <person name="Tarabai H."/>
            <person name="Stefka J."/>
            <person name="Hypsa V."/>
        </authorList>
    </citation>
    <scope>NUCLEOTIDE SEQUENCE [LARGE SCALE GENOMIC DNA]</scope>
    <source>
        <strain evidence="2">98ZLc_SE</strain>
    </source>
</reference>
<evidence type="ECO:0000313" key="3">
    <source>
        <dbReference type="Proteomes" id="UP001359485"/>
    </source>
</evidence>
<proteinExistence type="predicted"/>
<protein>
    <submittedName>
        <fullName evidence="2">Uncharacterized protein</fullName>
    </submittedName>
</protein>
<dbReference type="Proteomes" id="UP001359485">
    <property type="component" value="Unassembled WGS sequence"/>
</dbReference>
<keyword evidence="1" id="KW-0472">Membrane</keyword>
<evidence type="ECO:0000256" key="1">
    <source>
        <dbReference type="SAM" id="Phobius"/>
    </source>
</evidence>
<keyword evidence="1" id="KW-0812">Transmembrane</keyword>
<accession>A0ABR1AHH1</accession>
<dbReference type="EMBL" id="JAWJWF010000048">
    <property type="protein sequence ID" value="KAK6619809.1"/>
    <property type="molecule type" value="Genomic_DNA"/>
</dbReference>
<organism evidence="2 3">
    <name type="scientific">Polyplax serrata</name>
    <name type="common">Common mouse louse</name>
    <dbReference type="NCBI Taxonomy" id="468196"/>
    <lineage>
        <taxon>Eukaryota</taxon>
        <taxon>Metazoa</taxon>
        <taxon>Ecdysozoa</taxon>
        <taxon>Arthropoda</taxon>
        <taxon>Hexapoda</taxon>
        <taxon>Insecta</taxon>
        <taxon>Pterygota</taxon>
        <taxon>Neoptera</taxon>
        <taxon>Paraneoptera</taxon>
        <taxon>Psocodea</taxon>
        <taxon>Troctomorpha</taxon>
        <taxon>Phthiraptera</taxon>
        <taxon>Anoplura</taxon>
        <taxon>Polyplacidae</taxon>
        <taxon>Polyplax</taxon>
    </lineage>
</organism>
<gene>
    <name evidence="2" type="ORF">RUM44_006208</name>
</gene>
<evidence type="ECO:0000313" key="2">
    <source>
        <dbReference type="EMBL" id="KAK6619809.1"/>
    </source>
</evidence>
<keyword evidence="3" id="KW-1185">Reference proteome</keyword>
<keyword evidence="1" id="KW-1133">Transmembrane helix</keyword>
<sequence length="149" mass="16193">MPGKAPSMDPWFSLGFLVLVVLTSVIVYLVTACKIKQQNLIRIRNSSGNLYEHNAISTVSGPGGIIQPDVRKLTNNTIPSDTTIVPIDGSSAHDSRIRAYAKPLIPPYPPIEPVTIVKGLAPTEGYRQTDSYTDIVVPPGFIQLDHSKL</sequence>
<dbReference type="PROSITE" id="PS51257">
    <property type="entry name" value="PROKAR_LIPOPROTEIN"/>
    <property type="match status" value="1"/>
</dbReference>
<feature type="transmembrane region" description="Helical" evidence="1">
    <location>
        <begin position="12"/>
        <end position="33"/>
    </location>
</feature>
<name>A0ABR1AHH1_POLSC</name>